<dbReference type="Proteomes" id="UP000278962">
    <property type="component" value="Unassembled WGS sequence"/>
</dbReference>
<protein>
    <submittedName>
        <fullName evidence="5">Flagellar biosynthesis GTPase FlhF</fullName>
    </submittedName>
</protein>
<evidence type="ECO:0000313" key="5">
    <source>
        <dbReference type="EMBL" id="RKQ92372.1"/>
    </source>
</evidence>
<dbReference type="SMART" id="SM00962">
    <property type="entry name" value="SRP54"/>
    <property type="match status" value="1"/>
</dbReference>
<dbReference type="GO" id="GO:0006614">
    <property type="term" value="P:SRP-dependent cotranslational protein targeting to membrane"/>
    <property type="evidence" value="ECO:0007669"/>
    <property type="project" value="InterPro"/>
</dbReference>
<name>A0A660LBJ0_9ACTN</name>
<evidence type="ECO:0000259" key="4">
    <source>
        <dbReference type="SMART" id="SM00962"/>
    </source>
</evidence>
<keyword evidence="2" id="KW-0342">GTP-binding</keyword>
<keyword evidence="1" id="KW-0547">Nucleotide-binding</keyword>
<feature type="compositionally biased region" description="Basic and acidic residues" evidence="3">
    <location>
        <begin position="132"/>
        <end position="142"/>
    </location>
</feature>
<gene>
    <name evidence="5" type="ORF">C8N24_2218</name>
</gene>
<sequence length="475" mass="48283">MEASTSQGSDDVKTFRGRSLEELLPQIRAELGPDAIVLRRREGRDKKAGGFFQRPFVEVDARAPHADERPLEIRSDRATAEGLSSPAVQALFEQATPFADALAAAARDSRMEQDTFSASFTAQPAATPEAEEPPRRMRERAAQPEPPAAPAANAGLYGPQPNASAIEHTAGRPVVAEPTPEPVAPPPPPVAAEPVAPPVVEAPAPVAEPEPEPALEIPAAPVPAARPSGIPRPPSADAAEERLIAAGISPALAADVVAEAVVHGLPFSAPRNMKRLVRAALARRIPTTTALGPGPRTIAVVGGGGSGKSSAVAHLAAVYAAAGADVAVVELRGNGSLSHRLQPLGVGVIAAADAEQATERLGAREPLITLIDTPATGPSTKPADVKALAADLKALGAEVHMALPATISSAAAGEVAAALAPLTPSHVTLTHADETARPGAPLELALAAGRPLSYVCSRDGATPADPGALAAQLLP</sequence>
<organism evidence="5 6">
    <name type="scientific">Solirubrobacter pauli</name>
    <dbReference type="NCBI Taxonomy" id="166793"/>
    <lineage>
        <taxon>Bacteria</taxon>
        <taxon>Bacillati</taxon>
        <taxon>Actinomycetota</taxon>
        <taxon>Thermoleophilia</taxon>
        <taxon>Solirubrobacterales</taxon>
        <taxon>Solirubrobacteraceae</taxon>
        <taxon>Solirubrobacter</taxon>
    </lineage>
</organism>
<dbReference type="SUPFAM" id="SSF52540">
    <property type="entry name" value="P-loop containing nucleoside triphosphate hydrolases"/>
    <property type="match status" value="1"/>
</dbReference>
<accession>A0A660LBJ0</accession>
<dbReference type="InterPro" id="IPR000897">
    <property type="entry name" value="SRP54_GTPase_dom"/>
</dbReference>
<dbReference type="InterPro" id="IPR027417">
    <property type="entry name" value="P-loop_NTPase"/>
</dbReference>
<keyword evidence="5" id="KW-0969">Cilium</keyword>
<feature type="domain" description="SRP54-type proteins GTP-binding" evidence="4">
    <location>
        <begin position="295"/>
        <end position="475"/>
    </location>
</feature>
<dbReference type="AlphaFoldDB" id="A0A660LBJ0"/>
<feature type="region of interest" description="Disordered" evidence="3">
    <location>
        <begin position="106"/>
        <end position="195"/>
    </location>
</feature>
<feature type="compositionally biased region" description="Pro residues" evidence="3">
    <location>
        <begin position="179"/>
        <end position="195"/>
    </location>
</feature>
<keyword evidence="5" id="KW-0966">Cell projection</keyword>
<proteinExistence type="predicted"/>
<reference evidence="5 6" key="1">
    <citation type="submission" date="2018-10" db="EMBL/GenBank/DDBJ databases">
        <title>Genomic Encyclopedia of Archaeal and Bacterial Type Strains, Phase II (KMG-II): from individual species to whole genera.</title>
        <authorList>
            <person name="Goeker M."/>
        </authorList>
    </citation>
    <scope>NUCLEOTIDE SEQUENCE [LARGE SCALE GENOMIC DNA]</scope>
    <source>
        <strain evidence="5 6">DSM 14954</strain>
    </source>
</reference>
<dbReference type="RefSeq" id="WP_170179004.1">
    <property type="nucleotide sequence ID" value="NZ_RBIL01000001.1"/>
</dbReference>
<comment type="caution">
    <text evidence="5">The sequence shown here is derived from an EMBL/GenBank/DDBJ whole genome shotgun (WGS) entry which is preliminary data.</text>
</comment>
<dbReference type="GO" id="GO:0005525">
    <property type="term" value="F:GTP binding"/>
    <property type="evidence" value="ECO:0007669"/>
    <property type="project" value="UniProtKB-KW"/>
</dbReference>
<evidence type="ECO:0000256" key="3">
    <source>
        <dbReference type="SAM" id="MobiDB-lite"/>
    </source>
</evidence>
<evidence type="ECO:0000256" key="1">
    <source>
        <dbReference type="ARBA" id="ARBA00022741"/>
    </source>
</evidence>
<dbReference type="Gene3D" id="3.40.50.300">
    <property type="entry name" value="P-loop containing nucleotide triphosphate hydrolases"/>
    <property type="match status" value="1"/>
</dbReference>
<evidence type="ECO:0000256" key="2">
    <source>
        <dbReference type="ARBA" id="ARBA00023134"/>
    </source>
</evidence>
<evidence type="ECO:0000313" key="6">
    <source>
        <dbReference type="Proteomes" id="UP000278962"/>
    </source>
</evidence>
<keyword evidence="5" id="KW-0282">Flagellum</keyword>
<dbReference type="EMBL" id="RBIL01000001">
    <property type="protein sequence ID" value="RKQ92372.1"/>
    <property type="molecule type" value="Genomic_DNA"/>
</dbReference>
<keyword evidence="6" id="KW-1185">Reference proteome</keyword>